<proteinExistence type="predicted"/>
<sequence length="626" mass="72904">MADISRYVYQYMCDEIVGSEKVVKYRRLFFKVFEYVQNRFLSPSKYLFVTGSKAEGLDLCGSDIDFMLISKKYIVCESKSDANSYLSGITVSRQILILDTDNAQPGFGLLRVHKKPICDQQFVERNEDGTFLSSKLYLLSFATKYTNHIINGPCLSDLDGKLDAAHSLKSLKWPSVAKNWATRKRSSGLPSASRVSDIVKYAIQLVPIGSKSCSVDVHPLEWRISFSIPEKLIIHTWSHTQLLCYAILKILLKEVFKKNKVLDSLLCSYFLKTTLFWLSEEVDTTNWVPEKLLHCLEMCLSRITYWITQKYIPNYFIPEHNMIDRQYDQQAWDELLALVSFLHEIGWQSILLCDSFQHSSIVAYSENLKLSFYSFSDFEKAVIPLMHFLSKNFNFLDVTYCSRTKAFTRCLSFMMREILPKKYKILFLIMLSGISFNMAESLMCKQQGNKQSYFEHKQIMTCFFICAQTCVVRGWALQALNLYLTGQYTSALLILEFAMSVCHCEQFIISSSNDITISDFKEHNITFNKCVSCLHKLKYYTRWNISISNTYTFDYLLQHHPHNNIIILETAFFLKYLRFACCHRLQDIDAVQQSLLDLELFRDDIRAEPYIENSYSITFDGYLEYM</sequence>
<reference evidence="2" key="1">
    <citation type="submission" date="2018-11" db="EMBL/GenBank/DDBJ databases">
        <authorList>
            <person name="Alioto T."/>
            <person name="Alioto T."/>
        </authorList>
    </citation>
    <scope>NUCLEOTIDE SEQUENCE</scope>
</reference>
<dbReference type="InterPro" id="IPR024810">
    <property type="entry name" value="MAB21L/cGLR"/>
</dbReference>
<dbReference type="Gene3D" id="1.10.1410.40">
    <property type="match status" value="1"/>
</dbReference>
<dbReference type="AlphaFoldDB" id="A0A8B6GHM0"/>
<gene>
    <name evidence="2" type="ORF">MGAL_10B074564</name>
</gene>
<evidence type="ECO:0000313" key="3">
    <source>
        <dbReference type="Proteomes" id="UP000596742"/>
    </source>
</evidence>
<dbReference type="SMART" id="SM01265">
    <property type="entry name" value="Mab-21"/>
    <property type="match status" value="1"/>
</dbReference>
<feature type="non-terminal residue" evidence="2">
    <location>
        <position position="626"/>
    </location>
</feature>
<dbReference type="PANTHER" id="PTHR10656:SF69">
    <property type="entry name" value="MAB-21-LIKE HHH_H2TH-LIKE DOMAIN-CONTAINING PROTEIN"/>
    <property type="match status" value="1"/>
</dbReference>
<name>A0A8B6GHM0_MYTGA</name>
<dbReference type="InterPro" id="IPR043519">
    <property type="entry name" value="NT_sf"/>
</dbReference>
<organism evidence="2 3">
    <name type="scientific">Mytilus galloprovincialis</name>
    <name type="common">Mediterranean mussel</name>
    <dbReference type="NCBI Taxonomy" id="29158"/>
    <lineage>
        <taxon>Eukaryota</taxon>
        <taxon>Metazoa</taxon>
        <taxon>Spiralia</taxon>
        <taxon>Lophotrochozoa</taxon>
        <taxon>Mollusca</taxon>
        <taxon>Bivalvia</taxon>
        <taxon>Autobranchia</taxon>
        <taxon>Pteriomorphia</taxon>
        <taxon>Mytilida</taxon>
        <taxon>Mytiloidea</taxon>
        <taxon>Mytilidae</taxon>
        <taxon>Mytilinae</taxon>
        <taxon>Mytilus</taxon>
    </lineage>
</organism>
<evidence type="ECO:0000259" key="1">
    <source>
        <dbReference type="Pfam" id="PF20266"/>
    </source>
</evidence>
<dbReference type="Proteomes" id="UP000596742">
    <property type="component" value="Unassembled WGS sequence"/>
</dbReference>
<dbReference type="OrthoDB" id="6350060at2759"/>
<dbReference type="InterPro" id="IPR046906">
    <property type="entry name" value="Mab-21_HhH/H2TH-like"/>
</dbReference>
<keyword evidence="3" id="KW-1185">Reference proteome</keyword>
<protein>
    <recommendedName>
        <fullName evidence="1">Mab-21-like HhH/H2TH-like domain-containing protein</fullName>
    </recommendedName>
</protein>
<dbReference type="PANTHER" id="PTHR10656">
    <property type="entry name" value="CELL FATE DETERMINING PROTEIN MAB21-RELATED"/>
    <property type="match status" value="1"/>
</dbReference>
<dbReference type="EMBL" id="UYJE01008490">
    <property type="protein sequence ID" value="VDI64218.1"/>
    <property type="molecule type" value="Genomic_DNA"/>
</dbReference>
<accession>A0A8B6GHM0</accession>
<dbReference type="Pfam" id="PF20266">
    <property type="entry name" value="Mab-21_C"/>
    <property type="match status" value="1"/>
</dbReference>
<dbReference type="SUPFAM" id="SSF81301">
    <property type="entry name" value="Nucleotidyltransferase"/>
    <property type="match status" value="1"/>
</dbReference>
<comment type="caution">
    <text evidence="2">The sequence shown here is derived from an EMBL/GenBank/DDBJ whole genome shotgun (WGS) entry which is preliminary data.</text>
</comment>
<evidence type="ECO:0000313" key="2">
    <source>
        <dbReference type="EMBL" id="VDI64218.1"/>
    </source>
</evidence>
<feature type="domain" description="Mab-21-like HhH/H2TH-like" evidence="1">
    <location>
        <begin position="244"/>
        <end position="334"/>
    </location>
</feature>